<dbReference type="InterPro" id="IPR052173">
    <property type="entry name" value="Beta-lactam_resp_regulator"/>
</dbReference>
<dbReference type="PANTHER" id="PTHR34978:SF3">
    <property type="entry name" value="SLR0241 PROTEIN"/>
    <property type="match status" value="1"/>
</dbReference>
<dbReference type="InterPro" id="IPR008756">
    <property type="entry name" value="Peptidase_M56"/>
</dbReference>
<gene>
    <name evidence="3" type="ORF">HH214_15340</name>
</gene>
<dbReference type="KEGG" id="mrob:HH214_15340"/>
<feature type="transmembrane region" description="Helical" evidence="1">
    <location>
        <begin position="273"/>
        <end position="290"/>
    </location>
</feature>
<keyword evidence="4" id="KW-1185">Reference proteome</keyword>
<evidence type="ECO:0000313" key="3">
    <source>
        <dbReference type="EMBL" id="QJD97146.1"/>
    </source>
</evidence>
<evidence type="ECO:0000256" key="1">
    <source>
        <dbReference type="SAM" id="Phobius"/>
    </source>
</evidence>
<protein>
    <submittedName>
        <fullName evidence="3">M56 family metallopeptidase</fullName>
    </submittedName>
</protein>
<keyword evidence="1" id="KW-0812">Transmembrane</keyword>
<feature type="transmembrane region" description="Helical" evidence="1">
    <location>
        <begin position="94"/>
        <end position="115"/>
    </location>
</feature>
<evidence type="ECO:0000259" key="2">
    <source>
        <dbReference type="Pfam" id="PF05569"/>
    </source>
</evidence>
<dbReference type="CDD" id="cd07341">
    <property type="entry name" value="M56_BlaR1_MecR1_like"/>
    <property type="match status" value="1"/>
</dbReference>
<name>A0A7L5E9U5_9SPHI</name>
<accession>A0A7L5E9U5</accession>
<keyword evidence="1" id="KW-0472">Membrane</keyword>
<reference evidence="3 4" key="1">
    <citation type="submission" date="2020-04" db="EMBL/GenBank/DDBJ databases">
        <title>Genome sequencing of novel species.</title>
        <authorList>
            <person name="Heo J."/>
            <person name="Kim S.-J."/>
            <person name="Kim J.-S."/>
            <person name="Hong S.-B."/>
            <person name="Kwon S.-W."/>
        </authorList>
    </citation>
    <scope>NUCLEOTIDE SEQUENCE [LARGE SCALE GENOMIC DNA]</scope>
    <source>
        <strain evidence="3 4">F39-2</strain>
    </source>
</reference>
<dbReference type="EMBL" id="CP051682">
    <property type="protein sequence ID" value="QJD97146.1"/>
    <property type="molecule type" value="Genomic_DNA"/>
</dbReference>
<feature type="transmembrane region" description="Helical" evidence="1">
    <location>
        <begin position="34"/>
        <end position="51"/>
    </location>
</feature>
<proteinExistence type="predicted"/>
<feature type="transmembrane region" description="Helical" evidence="1">
    <location>
        <begin position="6"/>
        <end position="22"/>
    </location>
</feature>
<dbReference type="Pfam" id="PF05569">
    <property type="entry name" value="Peptidase_M56"/>
    <property type="match status" value="1"/>
</dbReference>
<dbReference type="RefSeq" id="WP_169609063.1">
    <property type="nucleotide sequence ID" value="NZ_CP051682.1"/>
</dbReference>
<organism evidence="3 4">
    <name type="scientific">Mucilaginibacter robiniae</name>
    <dbReference type="NCBI Taxonomy" id="2728022"/>
    <lineage>
        <taxon>Bacteria</taxon>
        <taxon>Pseudomonadati</taxon>
        <taxon>Bacteroidota</taxon>
        <taxon>Sphingobacteriia</taxon>
        <taxon>Sphingobacteriales</taxon>
        <taxon>Sphingobacteriaceae</taxon>
        <taxon>Mucilaginibacter</taxon>
    </lineage>
</organism>
<dbReference type="PANTHER" id="PTHR34978">
    <property type="entry name" value="POSSIBLE SENSOR-TRANSDUCER PROTEIN BLAR"/>
    <property type="match status" value="1"/>
</dbReference>
<keyword evidence="1" id="KW-1133">Transmembrane helix</keyword>
<sequence>MITYLLNYMLCSGVLLLAYHLLLKNKAIYAFNRFYLLFSLVFPLVVPLIVVPQHNALVNTIPPIQHQPATYFVLIPEPISSPQPSKVSESTVNYSAYVGFTIYALVAGLLLFRFIRNLYAIGLSVRQNEKILYQQAQLVLMAKPLMPHSFFHYIFLNQHDYHSNQIEPAILQHELAHVQQYHSADIILLELIQLACWFNPILWLYRNAIQLNHEFIADATVLSYNYNTVAYQHLLLNKAYQTPSLNLTSQFNYSITKQRLIMMTKKTSATQAWLTRVAMVPVIATATLLFCIKTEAMQQLPTGKKQQATKHYSTLSNVTLQTTEPINEKLLKGYPCTQKGVSNVLLEEYTKLAKQYQSVYKKGQMNHSQDQQPSAARNRMEQIFKQMSRTQQRNQEIGFILPPPKAPRIAPTQKQLNAWLDAHTYGLWIDDKHVDNTELNRYKPEDFGQVFISPLTKNAINYKNYKYQVGLMTLNYYKQYKNRKTIGSIMYHHMPAASKSTSSQIVSEAVPLHAFQAPDSTSERKYSSKWKKNAQATDRYIFSDKGIPANRYD</sequence>
<evidence type="ECO:0000313" key="4">
    <source>
        <dbReference type="Proteomes" id="UP000503278"/>
    </source>
</evidence>
<feature type="domain" description="Peptidase M56" evidence="2">
    <location>
        <begin position="169"/>
        <end position="262"/>
    </location>
</feature>
<dbReference type="AlphaFoldDB" id="A0A7L5E9U5"/>
<dbReference type="Proteomes" id="UP000503278">
    <property type="component" value="Chromosome"/>
</dbReference>